<comment type="caution">
    <text evidence="1">The sequence shown here is derived from an EMBL/GenBank/DDBJ whole genome shotgun (WGS) entry which is preliminary data.</text>
</comment>
<evidence type="ECO:0000313" key="2">
    <source>
        <dbReference type="Proteomes" id="UP000529417"/>
    </source>
</evidence>
<reference evidence="1 2" key="1">
    <citation type="journal article" date="2000" name="Arch. Microbiol.">
        <title>Rhodobaca bogoriensis gen. nov. and sp. nov., an alkaliphilic purple nonsulfur bacterium from African Rift Valley soda lakes.</title>
        <authorList>
            <person name="Milford A.D."/>
            <person name="Achenbach L.A."/>
            <person name="Jung D.O."/>
            <person name="Madigan M.T."/>
        </authorList>
    </citation>
    <scope>NUCLEOTIDE SEQUENCE [LARGE SCALE GENOMIC DNA]</scope>
    <source>
        <strain evidence="1 2">2376</strain>
    </source>
</reference>
<dbReference type="EMBL" id="JACBXS010000034">
    <property type="protein sequence ID" value="NYS26156.1"/>
    <property type="molecule type" value="Genomic_DNA"/>
</dbReference>
<proteinExistence type="predicted"/>
<organism evidence="1 2">
    <name type="scientific">Rhabdonatronobacter sediminivivens</name>
    <dbReference type="NCBI Taxonomy" id="2743469"/>
    <lineage>
        <taxon>Bacteria</taxon>
        <taxon>Pseudomonadati</taxon>
        <taxon>Pseudomonadota</taxon>
        <taxon>Alphaproteobacteria</taxon>
        <taxon>Rhodobacterales</taxon>
        <taxon>Paracoccaceae</taxon>
        <taxon>Rhabdonatronobacter</taxon>
    </lineage>
</organism>
<accession>A0A7Z0I1D9</accession>
<dbReference type="Proteomes" id="UP000529417">
    <property type="component" value="Unassembled WGS sequence"/>
</dbReference>
<protein>
    <submittedName>
        <fullName evidence="1">Uncharacterized protein</fullName>
    </submittedName>
</protein>
<name>A0A7Z0I1D9_9RHOB</name>
<evidence type="ECO:0000313" key="1">
    <source>
        <dbReference type="EMBL" id="NYS26156.1"/>
    </source>
</evidence>
<dbReference type="AlphaFoldDB" id="A0A7Z0I1D9"/>
<dbReference type="RefSeq" id="WP_179906933.1">
    <property type="nucleotide sequence ID" value="NZ_JACBXS010000034.1"/>
</dbReference>
<sequence length="65" mass="6266">MSAYSGATVGGMAMLVLAPRAGLAALVLMLAACGADAPPRAPEPAPQPGVSVTGDARFGVVLGES</sequence>
<keyword evidence="2" id="KW-1185">Reference proteome</keyword>
<gene>
    <name evidence="1" type="ORF">HUK65_14270</name>
</gene>